<feature type="transmembrane region" description="Helical" evidence="4">
    <location>
        <begin position="360"/>
        <end position="381"/>
    </location>
</feature>
<name>A0A4Y2JSY3_ARAVE</name>
<dbReference type="EC" id="1.2.1.84" evidence="4"/>
<proteinExistence type="inferred from homology"/>
<comment type="catalytic activity">
    <reaction evidence="4">
        <text>a long-chain fatty acyl-CoA + 2 NADPH + 2 H(+) = a long-chain primary fatty alcohol + 2 NADP(+) + CoA</text>
        <dbReference type="Rhea" id="RHEA:52716"/>
        <dbReference type="ChEBI" id="CHEBI:15378"/>
        <dbReference type="ChEBI" id="CHEBI:57287"/>
        <dbReference type="ChEBI" id="CHEBI:57783"/>
        <dbReference type="ChEBI" id="CHEBI:58349"/>
        <dbReference type="ChEBI" id="CHEBI:77396"/>
        <dbReference type="ChEBI" id="CHEBI:83139"/>
        <dbReference type="EC" id="1.2.1.84"/>
    </reaction>
</comment>
<dbReference type="GO" id="GO:0102965">
    <property type="term" value="F:alcohol-forming long-chain fatty acyl-CoA reductase activity"/>
    <property type="evidence" value="ECO:0007669"/>
    <property type="project" value="UniProtKB-EC"/>
</dbReference>
<evidence type="ECO:0000313" key="8">
    <source>
        <dbReference type="Proteomes" id="UP000499080"/>
    </source>
</evidence>
<keyword evidence="2 4" id="KW-0444">Lipid biosynthesis</keyword>
<organism evidence="7 8">
    <name type="scientific">Araneus ventricosus</name>
    <name type="common">Orbweaver spider</name>
    <name type="synonym">Epeira ventricosa</name>
    <dbReference type="NCBI Taxonomy" id="182803"/>
    <lineage>
        <taxon>Eukaryota</taxon>
        <taxon>Metazoa</taxon>
        <taxon>Ecdysozoa</taxon>
        <taxon>Arthropoda</taxon>
        <taxon>Chelicerata</taxon>
        <taxon>Arachnida</taxon>
        <taxon>Araneae</taxon>
        <taxon>Araneomorphae</taxon>
        <taxon>Entelegynae</taxon>
        <taxon>Araneoidea</taxon>
        <taxon>Araneidae</taxon>
        <taxon>Araneus</taxon>
    </lineage>
</organism>
<dbReference type="CDD" id="cd09071">
    <property type="entry name" value="FAR_C"/>
    <property type="match status" value="1"/>
</dbReference>
<evidence type="ECO:0000256" key="4">
    <source>
        <dbReference type="RuleBase" id="RU363097"/>
    </source>
</evidence>
<dbReference type="InterPro" id="IPR013120">
    <property type="entry name" value="FAR_NAD-bd"/>
</dbReference>
<evidence type="ECO:0000259" key="5">
    <source>
        <dbReference type="Pfam" id="PF03015"/>
    </source>
</evidence>
<comment type="function">
    <text evidence="4">Catalyzes the reduction of fatty acyl-CoA to fatty alcohols.</text>
</comment>
<protein>
    <recommendedName>
        <fullName evidence="4">Fatty acyl-CoA reductase</fullName>
        <ecNumber evidence="4">1.2.1.84</ecNumber>
    </recommendedName>
</protein>
<dbReference type="InterPro" id="IPR036291">
    <property type="entry name" value="NAD(P)-bd_dom_sf"/>
</dbReference>
<dbReference type="PANTHER" id="PTHR11011">
    <property type="entry name" value="MALE STERILITY PROTEIN 2-RELATED"/>
    <property type="match status" value="1"/>
</dbReference>
<dbReference type="SUPFAM" id="SSF51735">
    <property type="entry name" value="NAD(P)-binding Rossmann-fold domains"/>
    <property type="match status" value="1"/>
</dbReference>
<dbReference type="GO" id="GO:0005777">
    <property type="term" value="C:peroxisome"/>
    <property type="evidence" value="ECO:0007669"/>
    <property type="project" value="TreeGrafter"/>
</dbReference>
<dbReference type="Gene3D" id="3.40.50.720">
    <property type="entry name" value="NAD(P)-binding Rossmann-like Domain"/>
    <property type="match status" value="1"/>
</dbReference>
<evidence type="ECO:0000256" key="3">
    <source>
        <dbReference type="ARBA" id="ARBA00023098"/>
    </source>
</evidence>
<dbReference type="CDD" id="cd05236">
    <property type="entry name" value="FAR-N_SDR_e"/>
    <property type="match status" value="1"/>
</dbReference>
<dbReference type="GO" id="GO:0080019">
    <property type="term" value="F:alcohol-forming very long-chain fatty acyl-CoA reductase activity"/>
    <property type="evidence" value="ECO:0007669"/>
    <property type="project" value="InterPro"/>
</dbReference>
<accession>A0A4Y2JSY3</accession>
<evidence type="ECO:0000313" key="7">
    <source>
        <dbReference type="EMBL" id="GBM93064.1"/>
    </source>
</evidence>
<dbReference type="Pfam" id="PF07993">
    <property type="entry name" value="NAD_binding_4"/>
    <property type="match status" value="1"/>
</dbReference>
<keyword evidence="4" id="KW-1133">Transmembrane helix</keyword>
<keyword evidence="3 4" id="KW-0443">Lipid metabolism</keyword>
<dbReference type="Proteomes" id="UP000499080">
    <property type="component" value="Unassembled WGS sequence"/>
</dbReference>
<reference evidence="7 8" key="1">
    <citation type="journal article" date="2019" name="Sci. Rep.">
        <title>Orb-weaving spider Araneus ventricosus genome elucidates the spidroin gene catalogue.</title>
        <authorList>
            <person name="Kono N."/>
            <person name="Nakamura H."/>
            <person name="Ohtoshi R."/>
            <person name="Moran D.A.P."/>
            <person name="Shinohara A."/>
            <person name="Yoshida Y."/>
            <person name="Fujiwara M."/>
            <person name="Mori M."/>
            <person name="Tomita M."/>
            <person name="Arakawa K."/>
        </authorList>
    </citation>
    <scope>NUCLEOTIDE SEQUENCE [LARGE SCALE GENOMIC DNA]</scope>
</reference>
<dbReference type="Pfam" id="PF03015">
    <property type="entry name" value="Sterile"/>
    <property type="match status" value="1"/>
</dbReference>
<keyword evidence="4" id="KW-0521">NADP</keyword>
<feature type="transmembrane region" description="Helical" evidence="4">
    <location>
        <begin position="478"/>
        <end position="499"/>
    </location>
</feature>
<feature type="domain" description="Fatty acyl-CoA reductase C-terminal" evidence="5">
    <location>
        <begin position="369"/>
        <end position="440"/>
    </location>
</feature>
<dbReference type="AlphaFoldDB" id="A0A4Y2JSY3"/>
<feature type="domain" description="Thioester reductase (TE)" evidence="6">
    <location>
        <begin position="25"/>
        <end position="296"/>
    </location>
</feature>
<keyword evidence="8" id="KW-1185">Reference proteome</keyword>
<gene>
    <name evidence="7" type="primary">far1_9</name>
    <name evidence="7" type="ORF">AVEN_21406_1</name>
</gene>
<dbReference type="OrthoDB" id="429813at2759"/>
<dbReference type="GO" id="GO:0035336">
    <property type="term" value="P:long-chain fatty-acyl-CoA metabolic process"/>
    <property type="evidence" value="ECO:0007669"/>
    <property type="project" value="TreeGrafter"/>
</dbReference>
<keyword evidence="4" id="KW-0472">Membrane</keyword>
<dbReference type="InterPro" id="IPR033640">
    <property type="entry name" value="FAR_C"/>
</dbReference>
<dbReference type="EMBL" id="BGPR01003845">
    <property type="protein sequence ID" value="GBM93064.1"/>
    <property type="molecule type" value="Genomic_DNA"/>
</dbReference>
<evidence type="ECO:0000259" key="6">
    <source>
        <dbReference type="Pfam" id="PF07993"/>
    </source>
</evidence>
<dbReference type="PANTHER" id="PTHR11011:SF45">
    <property type="entry name" value="FATTY ACYL-COA REDUCTASE CG8306-RELATED"/>
    <property type="match status" value="1"/>
</dbReference>
<dbReference type="InterPro" id="IPR026055">
    <property type="entry name" value="FAR"/>
</dbReference>
<comment type="similarity">
    <text evidence="1 4">Belongs to the fatty acyl-CoA reductase family.</text>
</comment>
<evidence type="ECO:0000256" key="2">
    <source>
        <dbReference type="ARBA" id="ARBA00022516"/>
    </source>
</evidence>
<keyword evidence="4" id="KW-0560">Oxidoreductase</keyword>
<comment type="caution">
    <text evidence="7">The sequence shown here is derived from an EMBL/GenBank/DDBJ whole genome shotgun (WGS) entry which is preliminary data.</text>
</comment>
<evidence type="ECO:0000256" key="1">
    <source>
        <dbReference type="ARBA" id="ARBA00005928"/>
    </source>
</evidence>
<sequence length="504" mass="57719">MLRSCAEANHLPRVAEFYHGKSVFVTGAAGFVGTVLLETLLRCCSGIKSIYILLRSKKNVQPEVRKEQIFSKKIFEKLKEETPELLDKVHVIAGDASLPNLGMNEDDVQLLVDEVSVVFHCAAIIHFTKPLHFILKNNVLSLSSIIELCRKMRKFEALVYTSTAYSNSNRSNFPVKEEVYRLPFRAEKFLDALKNEDNEMLQELIADCKPDWPNSYTFSKCLAENVIMDTASDLPVAIIRPSIVFSTWKHPMPGYGEENSGIAALSLGTGKGFIKVLYADPNCKLNLVPADIVANAHVLAAWSAGTNRCASPLVANCTATENLHIKLCEYDETMTRLAREFPLPQAFEQHSNLIIVPYKYLYYIVAAYYHYLPAVVLDVMLRILRKKPRVYSMYRFFDTVMSSLNFFLFRTFQFERKNLECLDSLIHPEDRKDLALDFRDATFLGMTFSLPEVAPFYDWKIDRKSQTDRQRIIYKRHMLITSIQGMFLVTCCLLIYWVFSSIFC</sequence>
<keyword evidence="4" id="KW-0812">Transmembrane</keyword>